<dbReference type="PROSITE" id="PS00216">
    <property type="entry name" value="SUGAR_TRANSPORT_1"/>
    <property type="match status" value="1"/>
</dbReference>
<dbReference type="InterPro" id="IPR005828">
    <property type="entry name" value="MFS_sugar_transport-like"/>
</dbReference>
<evidence type="ECO:0000313" key="8">
    <source>
        <dbReference type="RefSeq" id="XP_017787309.1"/>
    </source>
</evidence>
<feature type="transmembrane region" description="Helical" evidence="5">
    <location>
        <begin position="126"/>
        <end position="147"/>
    </location>
</feature>
<dbReference type="PANTHER" id="PTHR24064">
    <property type="entry name" value="SOLUTE CARRIER FAMILY 22 MEMBER"/>
    <property type="match status" value="1"/>
</dbReference>
<keyword evidence="7" id="KW-1185">Reference proteome</keyword>
<evidence type="ECO:0000256" key="3">
    <source>
        <dbReference type="ARBA" id="ARBA00022989"/>
    </source>
</evidence>
<feature type="transmembrane region" description="Helical" evidence="5">
    <location>
        <begin position="297"/>
        <end position="319"/>
    </location>
</feature>
<feature type="transmembrane region" description="Helical" evidence="5">
    <location>
        <begin position="92"/>
        <end position="114"/>
    </location>
</feature>
<feature type="transmembrane region" description="Helical" evidence="5">
    <location>
        <begin position="153"/>
        <end position="171"/>
    </location>
</feature>
<reference evidence="8" key="1">
    <citation type="submission" date="2025-08" db="UniProtKB">
        <authorList>
            <consortium name="RefSeq"/>
        </authorList>
    </citation>
    <scope>IDENTIFICATION</scope>
    <source>
        <tissue evidence="8">Whole Larva</tissue>
    </source>
</reference>
<evidence type="ECO:0000256" key="5">
    <source>
        <dbReference type="SAM" id="Phobius"/>
    </source>
</evidence>
<organism evidence="7 8">
    <name type="scientific">Nicrophorus vespilloides</name>
    <name type="common">Boreal carrion beetle</name>
    <dbReference type="NCBI Taxonomy" id="110193"/>
    <lineage>
        <taxon>Eukaryota</taxon>
        <taxon>Metazoa</taxon>
        <taxon>Ecdysozoa</taxon>
        <taxon>Arthropoda</taxon>
        <taxon>Hexapoda</taxon>
        <taxon>Insecta</taxon>
        <taxon>Pterygota</taxon>
        <taxon>Neoptera</taxon>
        <taxon>Endopterygota</taxon>
        <taxon>Coleoptera</taxon>
        <taxon>Polyphaga</taxon>
        <taxon>Staphyliniformia</taxon>
        <taxon>Silphidae</taxon>
        <taxon>Nicrophorinae</taxon>
        <taxon>Nicrophorus</taxon>
    </lineage>
</organism>
<feature type="transmembrane region" description="Helical" evidence="5">
    <location>
        <begin position="183"/>
        <end position="203"/>
    </location>
</feature>
<keyword evidence="3 5" id="KW-1133">Transmembrane helix</keyword>
<feature type="transmembrane region" description="Helical" evidence="5">
    <location>
        <begin position="381"/>
        <end position="401"/>
    </location>
</feature>
<dbReference type="InterPro" id="IPR036259">
    <property type="entry name" value="MFS_trans_sf"/>
</dbReference>
<evidence type="ECO:0000259" key="6">
    <source>
        <dbReference type="PROSITE" id="PS50850"/>
    </source>
</evidence>
<feature type="transmembrane region" description="Helical" evidence="5">
    <location>
        <begin position="325"/>
        <end position="347"/>
    </location>
</feature>
<gene>
    <name evidence="8" type="primary">LOC108569984</name>
</gene>
<feature type="transmembrane region" description="Helical" evidence="5">
    <location>
        <begin position="209"/>
        <end position="227"/>
    </location>
</feature>
<feature type="domain" description="Major facilitator superfamily (MFS) profile" evidence="6">
    <location>
        <begin position="28"/>
        <end position="467"/>
    </location>
</feature>
<name>A0ABM1NKF9_NICVS</name>
<protein>
    <submittedName>
        <fullName evidence="8">Organic cation transporter protein-like</fullName>
    </submittedName>
</protein>
<dbReference type="GeneID" id="108569984"/>
<dbReference type="PROSITE" id="PS50850">
    <property type="entry name" value="MFS"/>
    <property type="match status" value="1"/>
</dbReference>
<feature type="transmembrane region" description="Helical" evidence="5">
    <location>
        <begin position="356"/>
        <end position="375"/>
    </location>
</feature>
<dbReference type="Proteomes" id="UP000695000">
    <property type="component" value="Unplaced"/>
</dbReference>
<feature type="transmembrane region" description="Helical" evidence="5">
    <location>
        <begin position="439"/>
        <end position="462"/>
    </location>
</feature>
<dbReference type="RefSeq" id="XP_017787309.1">
    <property type="nucleotide sequence ID" value="XM_017931820.1"/>
</dbReference>
<dbReference type="InterPro" id="IPR020846">
    <property type="entry name" value="MFS_dom"/>
</dbReference>
<dbReference type="CDD" id="cd17317">
    <property type="entry name" value="MFS_SLC22"/>
    <property type="match status" value="1"/>
</dbReference>
<comment type="subcellular location">
    <subcellularLocation>
        <location evidence="1">Membrane</location>
        <topology evidence="1">Multi-pass membrane protein</topology>
    </subcellularLocation>
</comment>
<dbReference type="InterPro" id="IPR005829">
    <property type="entry name" value="Sugar_transporter_CS"/>
</dbReference>
<feature type="transmembrane region" description="Helical" evidence="5">
    <location>
        <begin position="21"/>
        <end position="38"/>
    </location>
</feature>
<evidence type="ECO:0000256" key="1">
    <source>
        <dbReference type="ARBA" id="ARBA00004141"/>
    </source>
</evidence>
<feature type="transmembrane region" description="Helical" evidence="5">
    <location>
        <begin position="413"/>
        <end position="433"/>
    </location>
</feature>
<evidence type="ECO:0000256" key="2">
    <source>
        <dbReference type="ARBA" id="ARBA00022692"/>
    </source>
</evidence>
<sequence>MAVTKDEGDIIQRSMGVFGKWHFWVCIVIFLVKFPVAWHQLNIVIVAPTTNFDCSNETIDKCSSDCPSHVFDRRIFTETIITQWDLVCEDAYLTNIAQTMTMLGILVGNVLFGFWSDRAGRRMPMVIAVIIQVVTGTASAFVPWFWFYCVLRFVVAVATGGTMITSFVLVMELVGTKWRTTVATLYQIPFNLGHLLLAVFGYWIRDWRYFQLAISIPSVVLISYYWILPESPRWLLAVGKTEKAIKILEKAAYHNKLPTAGIEEDVKSYAEKKRNEPKAGGNIVDLFRTSNMRIKTLAICFNWAVTGLCFFGVSQYIGLLQVGDMFVNIAISAAIQVPGTLISIVALEKLGRKKTLILSNLLGGIPMLLIPAFPVNHFATPYMAVVGMLGLSIVFPTVYIYSGELFPTVVRNVGVGTSSMCARIGSIIAPYISTLNLYTAAWVSPVIFGILPILSAVVSFWLPETLNCKLPDTIEEAESLTREKKVPVQKETETETSK</sequence>
<keyword evidence="2 5" id="KW-0812">Transmembrane</keyword>
<evidence type="ECO:0000256" key="4">
    <source>
        <dbReference type="ARBA" id="ARBA00023136"/>
    </source>
</evidence>
<proteinExistence type="predicted"/>
<dbReference type="Gene3D" id="1.20.1250.20">
    <property type="entry name" value="MFS general substrate transporter like domains"/>
    <property type="match status" value="1"/>
</dbReference>
<dbReference type="Pfam" id="PF00083">
    <property type="entry name" value="Sugar_tr"/>
    <property type="match status" value="1"/>
</dbReference>
<evidence type="ECO:0000313" key="7">
    <source>
        <dbReference type="Proteomes" id="UP000695000"/>
    </source>
</evidence>
<accession>A0ABM1NKF9</accession>
<keyword evidence="4 5" id="KW-0472">Membrane</keyword>
<dbReference type="SUPFAM" id="SSF103473">
    <property type="entry name" value="MFS general substrate transporter"/>
    <property type="match status" value="1"/>
</dbReference>